<dbReference type="Proteomes" id="UP000034034">
    <property type="component" value="Chromosome"/>
</dbReference>
<feature type="compositionally biased region" description="Acidic residues" evidence="1">
    <location>
        <begin position="41"/>
        <end position="56"/>
    </location>
</feature>
<organism evidence="3 4">
    <name type="scientific">Streptomyces xiamenensis</name>
    <dbReference type="NCBI Taxonomy" id="408015"/>
    <lineage>
        <taxon>Bacteria</taxon>
        <taxon>Bacillati</taxon>
        <taxon>Actinomycetota</taxon>
        <taxon>Actinomycetes</taxon>
        <taxon>Kitasatosporales</taxon>
        <taxon>Streptomycetaceae</taxon>
        <taxon>Streptomyces</taxon>
    </lineage>
</organism>
<feature type="compositionally biased region" description="Basic and acidic residues" evidence="1">
    <location>
        <begin position="82"/>
        <end position="95"/>
    </location>
</feature>
<name>A0A0F7G0T9_9ACTN</name>
<dbReference type="PATRIC" id="fig|408015.6.peg.5303"/>
<proteinExistence type="predicted"/>
<dbReference type="InterPro" id="IPR043763">
    <property type="entry name" value="DUF5709"/>
</dbReference>
<evidence type="ECO:0000313" key="4">
    <source>
        <dbReference type="Proteomes" id="UP000034034"/>
    </source>
</evidence>
<evidence type="ECO:0000313" key="3">
    <source>
        <dbReference type="EMBL" id="AKG46623.1"/>
    </source>
</evidence>
<dbReference type="AlphaFoldDB" id="A0A0F7G0T9"/>
<evidence type="ECO:0000256" key="1">
    <source>
        <dbReference type="SAM" id="MobiDB-lite"/>
    </source>
</evidence>
<dbReference type="HOGENOM" id="CLU_109389_0_0_11"/>
<feature type="compositionally biased region" description="Basic and acidic residues" evidence="1">
    <location>
        <begin position="1"/>
        <end position="24"/>
    </location>
</feature>
<feature type="domain" description="DUF5709" evidence="2">
    <location>
        <begin position="119"/>
        <end position="164"/>
    </location>
</feature>
<dbReference type="KEGG" id="sxi:SXIM_52390"/>
<evidence type="ECO:0000259" key="2">
    <source>
        <dbReference type="Pfam" id="PF18970"/>
    </source>
</evidence>
<keyword evidence="4" id="KW-1185">Reference proteome</keyword>
<dbReference type="Pfam" id="PF18970">
    <property type="entry name" value="DUF5709"/>
    <property type="match status" value="1"/>
</dbReference>
<sequence>MRAEAGHRADAKEHPMADKSRGDDVYQPAEDDGRLPPNEQPDMENTLDERDLDDQMAEGYSPPERPLAVDAFGTTDEEEHEGESLDRRLARERPDVAPGDDNGIGDVPQGEGEPREEIRGEERAGRLVAVNDTTGRQTDVFGEDVGIDGGAASAEEASVHITHESVGGSEEEARDGAEPDI</sequence>
<reference evidence="3" key="1">
    <citation type="submission" date="2019-08" db="EMBL/GenBank/DDBJ databases">
        <title>Complete genome sequence of a mangrove-derived Streptomyces xiamenensis.</title>
        <authorList>
            <person name="Xu J."/>
        </authorList>
    </citation>
    <scope>NUCLEOTIDE SEQUENCE</scope>
    <source>
        <strain evidence="3">318</strain>
    </source>
</reference>
<dbReference type="EMBL" id="CP009922">
    <property type="protein sequence ID" value="AKG46623.1"/>
    <property type="molecule type" value="Genomic_DNA"/>
</dbReference>
<feature type="region of interest" description="Disordered" evidence="1">
    <location>
        <begin position="1"/>
        <end position="181"/>
    </location>
</feature>
<gene>
    <name evidence="3" type="ORF">SXIM_52390</name>
</gene>
<feature type="compositionally biased region" description="Basic and acidic residues" evidence="1">
    <location>
        <begin position="112"/>
        <end position="125"/>
    </location>
</feature>
<protein>
    <recommendedName>
        <fullName evidence="2">DUF5709 domain-containing protein</fullName>
    </recommendedName>
</protein>
<dbReference type="STRING" id="408015.SXIM_52390"/>
<accession>A0A0F7G0T9</accession>